<organism evidence="2">
    <name type="scientific">Oryza nivara</name>
    <name type="common">Indian wild rice</name>
    <name type="synonym">Oryza sativa f. spontanea</name>
    <dbReference type="NCBI Taxonomy" id="4536"/>
    <lineage>
        <taxon>Eukaryota</taxon>
        <taxon>Viridiplantae</taxon>
        <taxon>Streptophyta</taxon>
        <taxon>Embryophyta</taxon>
        <taxon>Tracheophyta</taxon>
        <taxon>Spermatophyta</taxon>
        <taxon>Magnoliopsida</taxon>
        <taxon>Liliopsida</taxon>
        <taxon>Poales</taxon>
        <taxon>Poaceae</taxon>
        <taxon>BOP clade</taxon>
        <taxon>Oryzoideae</taxon>
        <taxon>Oryzeae</taxon>
        <taxon>Oryzinae</taxon>
        <taxon>Oryza</taxon>
    </lineage>
</organism>
<protein>
    <submittedName>
        <fullName evidence="2">Uncharacterized protein</fullName>
    </submittedName>
</protein>
<reference evidence="2" key="1">
    <citation type="submission" date="2015-04" db="UniProtKB">
        <authorList>
            <consortium name="EnsemblPlants"/>
        </authorList>
    </citation>
    <scope>IDENTIFICATION</scope>
    <source>
        <strain evidence="2">SL10</strain>
    </source>
</reference>
<sequence length="193" mass="20845">MAKLSTSACGRSGPGTAVSSLQPMLLEYLPACRRLGPLHLKDAKKKRRSCVKSVNERREPLLYPRRRSRPGCTDASFGKMPAAERKGGASPLGRGGLAGGDAHASLGFDRRAVGGETDPKGPTLATDEHAAIIDRDLIMSICGAGCAWFIKRSGTVDGQAGKGKQPKTDRHLKEHLSILSFSYSYYYVYYSSR</sequence>
<evidence type="ECO:0000256" key="1">
    <source>
        <dbReference type="SAM" id="MobiDB-lite"/>
    </source>
</evidence>
<dbReference type="Proteomes" id="UP000006591">
    <property type="component" value="Chromosome 3"/>
</dbReference>
<proteinExistence type="predicted"/>
<reference evidence="2" key="2">
    <citation type="submission" date="2018-04" db="EMBL/GenBank/DDBJ databases">
        <title>OnivRS2 (Oryza nivara Reference Sequence Version 2).</title>
        <authorList>
            <person name="Zhang J."/>
            <person name="Kudrna D."/>
            <person name="Lee S."/>
            <person name="Talag J."/>
            <person name="Rajasekar S."/>
            <person name="Welchert J."/>
            <person name="Hsing Y.-I."/>
            <person name="Wing R.A."/>
        </authorList>
    </citation>
    <scope>NUCLEOTIDE SEQUENCE [LARGE SCALE GENOMIC DNA]</scope>
    <source>
        <strain evidence="2">SL10</strain>
    </source>
</reference>
<feature type="region of interest" description="Disordered" evidence="1">
    <location>
        <begin position="65"/>
        <end position="96"/>
    </location>
</feature>
<dbReference type="Gramene" id="ONIVA03G05460.1">
    <property type="protein sequence ID" value="ONIVA03G05460.1"/>
    <property type="gene ID" value="ONIVA03G05460"/>
</dbReference>
<evidence type="ECO:0000313" key="2">
    <source>
        <dbReference type="EnsemblPlants" id="ONIVA03G05460.1"/>
    </source>
</evidence>
<name>A0A0E0GHK3_ORYNI</name>
<evidence type="ECO:0000313" key="3">
    <source>
        <dbReference type="Proteomes" id="UP000006591"/>
    </source>
</evidence>
<dbReference type="AlphaFoldDB" id="A0A0E0GHK3"/>
<dbReference type="HOGENOM" id="CLU_1410852_0_0_1"/>
<dbReference type="EnsemblPlants" id="ONIVA03G05460.1">
    <property type="protein sequence ID" value="ONIVA03G05460.1"/>
    <property type="gene ID" value="ONIVA03G05460"/>
</dbReference>
<keyword evidence="3" id="KW-1185">Reference proteome</keyword>
<accession>A0A0E0GHK3</accession>